<evidence type="ECO:0000256" key="1">
    <source>
        <dbReference type="SAM" id="Phobius"/>
    </source>
</evidence>
<accession>A0A067SH47</accession>
<keyword evidence="1" id="KW-0472">Membrane</keyword>
<reference evidence="3" key="1">
    <citation type="journal article" date="2014" name="Proc. Natl. Acad. Sci. U.S.A.">
        <title>Extensive sampling of basidiomycete genomes demonstrates inadequacy of the white-rot/brown-rot paradigm for wood decay fungi.</title>
        <authorList>
            <person name="Riley R."/>
            <person name="Salamov A.A."/>
            <person name="Brown D.W."/>
            <person name="Nagy L.G."/>
            <person name="Floudas D."/>
            <person name="Held B.W."/>
            <person name="Levasseur A."/>
            <person name="Lombard V."/>
            <person name="Morin E."/>
            <person name="Otillar R."/>
            <person name="Lindquist E.A."/>
            <person name="Sun H."/>
            <person name="LaButti K.M."/>
            <person name="Schmutz J."/>
            <person name="Jabbour D."/>
            <person name="Luo H."/>
            <person name="Baker S.E."/>
            <person name="Pisabarro A.G."/>
            <person name="Walton J.D."/>
            <person name="Blanchette R.A."/>
            <person name="Henrissat B."/>
            <person name="Martin F."/>
            <person name="Cullen D."/>
            <person name="Hibbett D.S."/>
            <person name="Grigoriev I.V."/>
        </authorList>
    </citation>
    <scope>NUCLEOTIDE SEQUENCE [LARGE SCALE GENOMIC DNA]</scope>
    <source>
        <strain evidence="3">CBS 339.88</strain>
    </source>
</reference>
<keyword evidence="1" id="KW-1133">Transmembrane helix</keyword>
<keyword evidence="1" id="KW-0812">Transmembrane</keyword>
<dbReference type="EMBL" id="KL142427">
    <property type="protein sequence ID" value="KDR66073.1"/>
    <property type="molecule type" value="Genomic_DNA"/>
</dbReference>
<gene>
    <name evidence="2" type="ORF">GALMADRAFT_1208337</name>
</gene>
<organism evidence="2 3">
    <name type="scientific">Galerina marginata (strain CBS 339.88)</name>
    <dbReference type="NCBI Taxonomy" id="685588"/>
    <lineage>
        <taxon>Eukaryota</taxon>
        <taxon>Fungi</taxon>
        <taxon>Dikarya</taxon>
        <taxon>Basidiomycota</taxon>
        <taxon>Agaricomycotina</taxon>
        <taxon>Agaricomycetes</taxon>
        <taxon>Agaricomycetidae</taxon>
        <taxon>Agaricales</taxon>
        <taxon>Agaricineae</taxon>
        <taxon>Strophariaceae</taxon>
        <taxon>Galerina</taxon>
    </lineage>
</organism>
<keyword evidence="3" id="KW-1185">Reference proteome</keyword>
<evidence type="ECO:0000313" key="2">
    <source>
        <dbReference type="EMBL" id="KDR66073.1"/>
    </source>
</evidence>
<feature type="transmembrane region" description="Helical" evidence="1">
    <location>
        <begin position="72"/>
        <end position="88"/>
    </location>
</feature>
<protein>
    <submittedName>
        <fullName evidence="2">Uncharacterized protein</fullName>
    </submittedName>
</protein>
<name>A0A067SH47_GALM3</name>
<proteinExistence type="predicted"/>
<dbReference type="AlphaFoldDB" id="A0A067SH47"/>
<evidence type="ECO:0000313" key="3">
    <source>
        <dbReference type="Proteomes" id="UP000027222"/>
    </source>
</evidence>
<sequence>MQPQLVNFDRTCIGTMKKAINNFRDSRHVCEDAALCTSALLCNSCCVSNESESISKRACWCKCLSWNFSSPVIHSLFALFTASLFLYLR</sequence>
<dbReference type="HOGENOM" id="CLU_2454895_0_0_1"/>
<dbReference type="Proteomes" id="UP000027222">
    <property type="component" value="Unassembled WGS sequence"/>
</dbReference>